<protein>
    <recommendedName>
        <fullName evidence="6">Reverse transcriptase domain-containing protein</fullName>
    </recommendedName>
</protein>
<evidence type="ECO:0000256" key="1">
    <source>
        <dbReference type="SAM" id="MobiDB-lite"/>
    </source>
</evidence>
<dbReference type="Proteomes" id="UP001153709">
    <property type="component" value="Chromosome 2"/>
</dbReference>
<feature type="compositionally biased region" description="Basic and acidic residues" evidence="1">
    <location>
        <begin position="1"/>
        <end position="10"/>
    </location>
</feature>
<feature type="region of interest" description="Disordered" evidence="1">
    <location>
        <begin position="1"/>
        <end position="32"/>
    </location>
</feature>
<dbReference type="PANTHER" id="PTHR33273">
    <property type="entry name" value="DOMAIN-CONTAINING PROTEIN, PUTATIVE-RELATED"/>
    <property type="match status" value="1"/>
</dbReference>
<organism evidence="4 5">
    <name type="scientific">Diabrotica balteata</name>
    <name type="common">Banded cucumber beetle</name>
    <dbReference type="NCBI Taxonomy" id="107213"/>
    <lineage>
        <taxon>Eukaryota</taxon>
        <taxon>Metazoa</taxon>
        <taxon>Ecdysozoa</taxon>
        <taxon>Arthropoda</taxon>
        <taxon>Hexapoda</taxon>
        <taxon>Insecta</taxon>
        <taxon>Pterygota</taxon>
        <taxon>Neoptera</taxon>
        <taxon>Endopterygota</taxon>
        <taxon>Coleoptera</taxon>
        <taxon>Polyphaga</taxon>
        <taxon>Cucujiformia</taxon>
        <taxon>Chrysomeloidea</taxon>
        <taxon>Chrysomelidae</taxon>
        <taxon>Galerucinae</taxon>
        <taxon>Diabroticina</taxon>
        <taxon>Diabroticites</taxon>
        <taxon>Diabrotica</taxon>
    </lineage>
</organism>
<dbReference type="AlphaFoldDB" id="A0A9N9X962"/>
<dbReference type="Gene3D" id="3.60.10.10">
    <property type="entry name" value="Endonuclease/exonuclease/phosphatase"/>
    <property type="match status" value="1"/>
</dbReference>
<name>A0A9N9X962_DIABA</name>
<dbReference type="OrthoDB" id="6778171at2759"/>
<feature type="region of interest" description="Disordered" evidence="1">
    <location>
        <begin position="310"/>
        <end position="346"/>
    </location>
</feature>
<feature type="compositionally biased region" description="Basic residues" evidence="1">
    <location>
        <begin position="315"/>
        <end position="338"/>
    </location>
</feature>
<accession>A0A9N9X962</accession>
<gene>
    <name evidence="4" type="ORF">DIABBA_LOCUS3542</name>
</gene>
<dbReference type="InterPro" id="IPR036691">
    <property type="entry name" value="Endo/exonu/phosph_ase_sf"/>
</dbReference>
<dbReference type="PANTHER" id="PTHR33273:SF2">
    <property type="entry name" value="ENDONUCLEASE_EXONUCLEASE_PHOSPHATASE DOMAIN-CONTAINING PROTEIN"/>
    <property type="match status" value="1"/>
</dbReference>
<evidence type="ECO:0000259" key="3">
    <source>
        <dbReference type="Pfam" id="PF03372"/>
    </source>
</evidence>
<sequence length="602" mass="69290">MSADKDKEQFGEPSVRKSKISSRLPGYKTLSKDPHRHVGILTKEDGNKISNLRESAEFLMKTHFPDSSGLTAPNRMEETIIPSTNDWHLARTIINEKKDDYTLPKAFRPISLTSFLLKTMERLCERYIRMKVMVHNPLHPNQHAYTSGRSTDSALHHVVGKNERSLDNKESTLGLFIDIEGAFDETTFPTITQQLNIRNREAKESNTKRAFCTEIIPNELKEKNVNATRVSNMTLKERKKVLHYFIVTLKEEDVTKIKSITNLCYMRIHFEDEFKMSKDTLQCFNCKGYYHNSKACHCTSRYVKCGENHLSNESKKRKKTAPRHRKRRPLPPQNRRKWHENASEPNGRSVHRVLEFRQNFQKINLLDEIIKNRLESDIVALQETKLVERKNTKFLGYDIYRTDHRTISGGTAILVKKGIEHEHIPTLNGLVTMEATLVRLKANNEILKIVSAYVRSNDPIFDEELRPILNTEEPTILIGDLNAKSPNWFDRATNNNVRRLCGHPENRPNDSTHNLIVLILGAIKLNYSQSTTKRRQVGQTSEEYIIPRVGIIHTSPEKIKELIKLTNAKKAPGPDHVTNKALKNLPIKAIVYITNIINNISC</sequence>
<dbReference type="Pfam" id="PF03372">
    <property type="entry name" value="Exo_endo_phos"/>
    <property type="match status" value="1"/>
</dbReference>
<evidence type="ECO:0000313" key="5">
    <source>
        <dbReference type="Proteomes" id="UP001153709"/>
    </source>
</evidence>
<reference evidence="4" key="1">
    <citation type="submission" date="2022-01" db="EMBL/GenBank/DDBJ databases">
        <authorList>
            <person name="King R."/>
        </authorList>
    </citation>
    <scope>NUCLEOTIDE SEQUENCE</scope>
</reference>
<feature type="domain" description="Reverse transcriptase" evidence="2">
    <location>
        <begin position="97"/>
        <end position="195"/>
    </location>
</feature>
<evidence type="ECO:0008006" key="6">
    <source>
        <dbReference type="Google" id="ProtNLM"/>
    </source>
</evidence>
<dbReference type="GO" id="GO:0003824">
    <property type="term" value="F:catalytic activity"/>
    <property type="evidence" value="ECO:0007669"/>
    <property type="project" value="InterPro"/>
</dbReference>
<evidence type="ECO:0000313" key="4">
    <source>
        <dbReference type="EMBL" id="CAG9829773.1"/>
    </source>
</evidence>
<dbReference type="InterPro" id="IPR005135">
    <property type="entry name" value="Endo/exonuclease/phosphatase"/>
</dbReference>
<dbReference type="Pfam" id="PF00078">
    <property type="entry name" value="RVT_1"/>
    <property type="match status" value="1"/>
</dbReference>
<dbReference type="InterPro" id="IPR000477">
    <property type="entry name" value="RT_dom"/>
</dbReference>
<feature type="domain" description="Endonuclease/exonuclease/phosphatase" evidence="3">
    <location>
        <begin position="361"/>
        <end position="500"/>
    </location>
</feature>
<evidence type="ECO:0000259" key="2">
    <source>
        <dbReference type="Pfam" id="PF00078"/>
    </source>
</evidence>
<proteinExistence type="predicted"/>
<dbReference type="EMBL" id="OU898277">
    <property type="protein sequence ID" value="CAG9829773.1"/>
    <property type="molecule type" value="Genomic_DNA"/>
</dbReference>
<keyword evidence="5" id="KW-1185">Reference proteome</keyword>
<dbReference type="SUPFAM" id="SSF56219">
    <property type="entry name" value="DNase I-like"/>
    <property type="match status" value="1"/>
</dbReference>